<dbReference type="EMBL" id="GBXM01050644">
    <property type="protein sequence ID" value="JAH57933.1"/>
    <property type="molecule type" value="Transcribed_RNA"/>
</dbReference>
<dbReference type="AlphaFoldDB" id="A0A0E9TYY3"/>
<proteinExistence type="predicted"/>
<organism evidence="1">
    <name type="scientific">Anguilla anguilla</name>
    <name type="common">European freshwater eel</name>
    <name type="synonym">Muraena anguilla</name>
    <dbReference type="NCBI Taxonomy" id="7936"/>
    <lineage>
        <taxon>Eukaryota</taxon>
        <taxon>Metazoa</taxon>
        <taxon>Chordata</taxon>
        <taxon>Craniata</taxon>
        <taxon>Vertebrata</taxon>
        <taxon>Euteleostomi</taxon>
        <taxon>Actinopterygii</taxon>
        <taxon>Neopterygii</taxon>
        <taxon>Teleostei</taxon>
        <taxon>Anguilliformes</taxon>
        <taxon>Anguillidae</taxon>
        <taxon>Anguilla</taxon>
    </lineage>
</organism>
<protein>
    <submittedName>
        <fullName evidence="1">Uncharacterized protein</fullName>
    </submittedName>
</protein>
<sequence length="35" mass="4081">MLYVSCSSNPLTLRNRLTRLFSIYQAVKKSNPYLC</sequence>
<accession>A0A0E9TYY3</accession>
<reference evidence="1" key="2">
    <citation type="journal article" date="2015" name="Fish Shellfish Immunol.">
        <title>Early steps in the European eel (Anguilla anguilla)-Vibrio vulnificus interaction in the gills: Role of the RtxA13 toxin.</title>
        <authorList>
            <person name="Callol A."/>
            <person name="Pajuelo D."/>
            <person name="Ebbesson L."/>
            <person name="Teles M."/>
            <person name="MacKenzie S."/>
            <person name="Amaro C."/>
        </authorList>
    </citation>
    <scope>NUCLEOTIDE SEQUENCE</scope>
</reference>
<name>A0A0E9TYY3_ANGAN</name>
<reference evidence="1" key="1">
    <citation type="submission" date="2014-11" db="EMBL/GenBank/DDBJ databases">
        <authorList>
            <person name="Amaro Gonzalez C."/>
        </authorList>
    </citation>
    <scope>NUCLEOTIDE SEQUENCE</scope>
</reference>
<evidence type="ECO:0000313" key="1">
    <source>
        <dbReference type="EMBL" id="JAH57933.1"/>
    </source>
</evidence>